<evidence type="ECO:0000313" key="3">
    <source>
        <dbReference type="Proteomes" id="UP000005408"/>
    </source>
</evidence>
<proteinExistence type="predicted"/>
<accession>A0A8W8MM38</accession>
<keyword evidence="1" id="KW-0812">Transmembrane</keyword>
<dbReference type="EnsemblMetazoa" id="G33032.1">
    <property type="protein sequence ID" value="G33032.1:cds"/>
    <property type="gene ID" value="G33032"/>
</dbReference>
<dbReference type="AlphaFoldDB" id="A0A8W8MM38"/>
<name>A0A8W8MM38_MAGGI</name>
<feature type="transmembrane region" description="Helical" evidence="1">
    <location>
        <begin position="296"/>
        <end position="320"/>
    </location>
</feature>
<sequence length="423" mass="46853">MTSIEIPISPRAVMEEAAHEVRKEPEDWDAEIAADPHPPGQIHLINGELHTPPCDCQNDLGIAYCRHVRACPEFVSTAQVECAIIEIILKANTSLDQVLIHGECRNMSVYKRLCMYAIKQIVLRSTRESFLCSDLTTTMKPGLLEITSEKHFTLGRDSSRTYNNLSTTDVTEQDVDRSTLINESYAFNSTPIPHETTSSENESLALFPITSPNDFTATMHDSTPLTQSVKQTTPLIKHSTNISSVMTTNASLPSAATSSSHYFTVTSNLTDLTTADTQTRITTIGTKNTESLVNEAFSIAITAIIMAGLIGLGILLRYLLRRYRNYILRRGRRDSITAAPREDISYRRTLAAAQEVEAAATLATIKKEPVTPHSCHCTLAAAQELRHAIKQEPASPRSCRRTLSMPVISPRKDPYLRDELIAL</sequence>
<keyword evidence="1" id="KW-0472">Membrane</keyword>
<evidence type="ECO:0000256" key="1">
    <source>
        <dbReference type="SAM" id="Phobius"/>
    </source>
</evidence>
<protein>
    <submittedName>
        <fullName evidence="2">Uncharacterized protein</fullName>
    </submittedName>
</protein>
<organism evidence="2 3">
    <name type="scientific">Magallana gigas</name>
    <name type="common">Pacific oyster</name>
    <name type="synonym">Crassostrea gigas</name>
    <dbReference type="NCBI Taxonomy" id="29159"/>
    <lineage>
        <taxon>Eukaryota</taxon>
        <taxon>Metazoa</taxon>
        <taxon>Spiralia</taxon>
        <taxon>Lophotrochozoa</taxon>
        <taxon>Mollusca</taxon>
        <taxon>Bivalvia</taxon>
        <taxon>Autobranchia</taxon>
        <taxon>Pteriomorphia</taxon>
        <taxon>Ostreida</taxon>
        <taxon>Ostreoidea</taxon>
        <taxon>Ostreidae</taxon>
        <taxon>Magallana</taxon>
    </lineage>
</organism>
<keyword evidence="3" id="KW-1185">Reference proteome</keyword>
<keyword evidence="1" id="KW-1133">Transmembrane helix</keyword>
<reference evidence="2" key="1">
    <citation type="submission" date="2022-08" db="UniProtKB">
        <authorList>
            <consortium name="EnsemblMetazoa"/>
        </authorList>
    </citation>
    <scope>IDENTIFICATION</scope>
    <source>
        <strain evidence="2">05x7-T-G4-1.051#20</strain>
    </source>
</reference>
<dbReference type="Proteomes" id="UP000005408">
    <property type="component" value="Unassembled WGS sequence"/>
</dbReference>
<evidence type="ECO:0000313" key="2">
    <source>
        <dbReference type="EnsemblMetazoa" id="G33032.1:cds"/>
    </source>
</evidence>